<feature type="transmembrane region" description="Helical" evidence="8">
    <location>
        <begin position="293"/>
        <end position="313"/>
    </location>
</feature>
<name>A0ABS8MIK0_9FLAO</name>
<dbReference type="Gene3D" id="1.20.58.340">
    <property type="entry name" value="Magnesium transport protein CorA, transmembrane region"/>
    <property type="match status" value="1"/>
</dbReference>
<dbReference type="PANTHER" id="PTHR46494:SF1">
    <property type="entry name" value="CORA FAMILY METAL ION TRANSPORTER (EUROFUNG)"/>
    <property type="match status" value="1"/>
</dbReference>
<dbReference type="InterPro" id="IPR002523">
    <property type="entry name" value="MgTranspt_CorA/ZnTranspt_ZntB"/>
</dbReference>
<accession>A0ABS8MIK0</accession>
<comment type="similarity">
    <text evidence="2">Belongs to the CorA metal ion transporter (MIT) (TC 1.A.35) family.</text>
</comment>
<evidence type="ECO:0000313" key="10">
    <source>
        <dbReference type="Proteomes" id="UP001430679"/>
    </source>
</evidence>
<dbReference type="RefSeq" id="WP_230038976.1">
    <property type="nucleotide sequence ID" value="NZ_JAJJMM010000001.1"/>
</dbReference>
<feature type="transmembrane region" description="Helical" evidence="8">
    <location>
        <begin position="258"/>
        <end position="281"/>
    </location>
</feature>
<gene>
    <name evidence="9" type="ORF">LNP81_20170</name>
</gene>
<evidence type="ECO:0000256" key="3">
    <source>
        <dbReference type="ARBA" id="ARBA00022448"/>
    </source>
</evidence>
<dbReference type="SUPFAM" id="SSF143865">
    <property type="entry name" value="CorA soluble domain-like"/>
    <property type="match status" value="1"/>
</dbReference>
<keyword evidence="7 8" id="KW-0472">Membrane</keyword>
<protein>
    <recommendedName>
        <fullName evidence="11">Magnesium transporter</fullName>
    </recommendedName>
</protein>
<keyword evidence="6 8" id="KW-1133">Transmembrane helix</keyword>
<evidence type="ECO:0000313" key="9">
    <source>
        <dbReference type="EMBL" id="MCC9065324.1"/>
    </source>
</evidence>
<evidence type="ECO:0000256" key="7">
    <source>
        <dbReference type="ARBA" id="ARBA00023136"/>
    </source>
</evidence>
<evidence type="ECO:0000256" key="4">
    <source>
        <dbReference type="ARBA" id="ARBA00022475"/>
    </source>
</evidence>
<dbReference type="PANTHER" id="PTHR46494">
    <property type="entry name" value="CORA FAMILY METAL ION TRANSPORTER (EUROFUNG)"/>
    <property type="match status" value="1"/>
</dbReference>
<evidence type="ECO:0000256" key="6">
    <source>
        <dbReference type="ARBA" id="ARBA00022989"/>
    </source>
</evidence>
<evidence type="ECO:0008006" key="11">
    <source>
        <dbReference type="Google" id="ProtNLM"/>
    </source>
</evidence>
<keyword evidence="3" id="KW-0813">Transport</keyword>
<reference evidence="9" key="1">
    <citation type="submission" date="2021-11" db="EMBL/GenBank/DDBJ databases">
        <title>Description of novel Flavobacterium species.</title>
        <authorList>
            <person name="Saticioglu I.B."/>
            <person name="Ay H."/>
            <person name="Altun S."/>
            <person name="Duman M."/>
        </authorList>
    </citation>
    <scope>NUCLEOTIDE SEQUENCE</scope>
    <source>
        <strain evidence="9">F-30</strain>
    </source>
</reference>
<evidence type="ECO:0000256" key="1">
    <source>
        <dbReference type="ARBA" id="ARBA00004651"/>
    </source>
</evidence>
<evidence type="ECO:0000256" key="8">
    <source>
        <dbReference type="SAM" id="Phobius"/>
    </source>
</evidence>
<evidence type="ECO:0000256" key="2">
    <source>
        <dbReference type="ARBA" id="ARBA00009765"/>
    </source>
</evidence>
<comment type="caution">
    <text evidence="9">The sequence shown here is derived from an EMBL/GenBank/DDBJ whole genome shotgun (WGS) entry which is preliminary data.</text>
</comment>
<dbReference type="Proteomes" id="UP001430679">
    <property type="component" value="Unassembled WGS sequence"/>
</dbReference>
<keyword evidence="5 8" id="KW-0812">Transmembrane</keyword>
<dbReference type="Pfam" id="PF01544">
    <property type="entry name" value="CorA"/>
    <property type="match status" value="1"/>
</dbReference>
<dbReference type="InterPro" id="IPR045863">
    <property type="entry name" value="CorA_TM1_TM2"/>
</dbReference>
<sequence length="320" mass="37882">MTIELLDKDKNIIRLKSIDEIPSDLSDINSIQIINYAREDVPVFEKLFNIDTTILNNSEDIEISSHYLEKPNQLAFNFSFPYFTSHNKIEEVIVSFILKEQIMLSFMDINFENFIPEAKKQEHFDKIKDRTFTIDTFLLMMIRIVPDYYADLTEVISKKIKTIYSGLQQENEFSEKGLDEITALKFNNLIVKESLNEFRRILHLLRKSTKLKSEIKEEILFEINDLSVINEYVQNNFERLDDLKDYVSTRIDLQQNRIFKTLTIITTCISLPMLVAGIYGMNFKYMPELDFHYGYIFAIVLMLLCFIGPLIWFKHKKWLN</sequence>
<dbReference type="EMBL" id="JAJJMM010000001">
    <property type="protein sequence ID" value="MCC9065324.1"/>
    <property type="molecule type" value="Genomic_DNA"/>
</dbReference>
<keyword evidence="10" id="KW-1185">Reference proteome</keyword>
<dbReference type="SUPFAM" id="SSF144083">
    <property type="entry name" value="Magnesium transport protein CorA, transmembrane region"/>
    <property type="match status" value="1"/>
</dbReference>
<proteinExistence type="inferred from homology"/>
<organism evidence="9 10">
    <name type="scientific">Flavobacterium piscisymbiosum</name>
    <dbReference type="NCBI Taxonomy" id="2893753"/>
    <lineage>
        <taxon>Bacteria</taxon>
        <taxon>Pseudomonadati</taxon>
        <taxon>Bacteroidota</taxon>
        <taxon>Flavobacteriia</taxon>
        <taxon>Flavobacteriales</taxon>
        <taxon>Flavobacteriaceae</taxon>
        <taxon>Flavobacterium</taxon>
    </lineage>
</organism>
<comment type="subcellular location">
    <subcellularLocation>
        <location evidence="1">Cell membrane</location>
        <topology evidence="1">Multi-pass membrane protein</topology>
    </subcellularLocation>
</comment>
<dbReference type="InterPro" id="IPR045861">
    <property type="entry name" value="CorA_cytoplasmic_dom"/>
</dbReference>
<evidence type="ECO:0000256" key="5">
    <source>
        <dbReference type="ARBA" id="ARBA00022692"/>
    </source>
</evidence>
<keyword evidence="4" id="KW-1003">Cell membrane</keyword>